<proteinExistence type="predicted"/>
<protein>
    <submittedName>
        <fullName evidence="1">Uncharacterized protein</fullName>
    </submittedName>
</protein>
<name>W9I8T3_FUSOX</name>
<gene>
    <name evidence="1" type="ORF">FOYG_10511</name>
</gene>
<dbReference type="AlphaFoldDB" id="W9I8T3"/>
<evidence type="ECO:0000313" key="2">
    <source>
        <dbReference type="Proteomes" id="UP000030753"/>
    </source>
</evidence>
<dbReference type="Proteomes" id="UP000030753">
    <property type="component" value="Unassembled WGS sequence"/>
</dbReference>
<organism evidence="1 2">
    <name type="scientific">Fusarium oxysporum NRRL 32931</name>
    <dbReference type="NCBI Taxonomy" id="660029"/>
    <lineage>
        <taxon>Eukaryota</taxon>
        <taxon>Fungi</taxon>
        <taxon>Dikarya</taxon>
        <taxon>Ascomycota</taxon>
        <taxon>Pezizomycotina</taxon>
        <taxon>Sordariomycetes</taxon>
        <taxon>Hypocreomycetidae</taxon>
        <taxon>Hypocreales</taxon>
        <taxon>Nectriaceae</taxon>
        <taxon>Fusarium</taxon>
        <taxon>Fusarium oxysporum species complex</taxon>
    </lineage>
</organism>
<evidence type="ECO:0000313" key="1">
    <source>
        <dbReference type="EMBL" id="EWY89710.1"/>
    </source>
</evidence>
<reference evidence="1 2" key="1">
    <citation type="submission" date="2011-06" db="EMBL/GenBank/DDBJ databases">
        <title>The Genome Sequence of Fusarium oxysporum FOSC 3-a.</title>
        <authorList>
            <consortium name="The Broad Institute Genome Sequencing Platform"/>
            <person name="Ma L.-J."/>
            <person name="Gale L.R."/>
            <person name="Schwartz D.C."/>
            <person name="Zhou S."/>
            <person name="Corby-Kistler H."/>
            <person name="Young S.K."/>
            <person name="Zeng Q."/>
            <person name="Gargeya S."/>
            <person name="Fitzgerald M."/>
            <person name="Haas B."/>
            <person name="Abouelleil A."/>
            <person name="Alvarado L."/>
            <person name="Arachchi H.M."/>
            <person name="Berlin A."/>
            <person name="Brown A."/>
            <person name="Chapman S.B."/>
            <person name="Chen Z."/>
            <person name="Dunbar C."/>
            <person name="Freedman E."/>
            <person name="Gearin G."/>
            <person name="Gellesch M."/>
            <person name="Goldberg J."/>
            <person name="Griggs A."/>
            <person name="Gujja S."/>
            <person name="Heiman D."/>
            <person name="Howarth C."/>
            <person name="Larson L."/>
            <person name="Lui A."/>
            <person name="MacDonald P.J.P."/>
            <person name="Mehta T."/>
            <person name="Montmayeur A."/>
            <person name="Murphy C."/>
            <person name="Neiman D."/>
            <person name="Pearson M."/>
            <person name="Priest M."/>
            <person name="Roberts A."/>
            <person name="Saif S."/>
            <person name="Shea T."/>
            <person name="Shenoy N."/>
            <person name="Sisk P."/>
            <person name="Stolte C."/>
            <person name="Sykes S."/>
            <person name="Wortman J."/>
            <person name="Nusbaum C."/>
            <person name="Birren B."/>
        </authorList>
    </citation>
    <scope>NUCLEOTIDE SEQUENCE [LARGE SCALE GENOMIC DNA]</scope>
    <source>
        <strain evidence="2">FOSC 3-a</strain>
    </source>
</reference>
<accession>W9I8T3</accession>
<dbReference type="EMBL" id="JH717844">
    <property type="protein sequence ID" value="EWY89710.1"/>
    <property type="molecule type" value="Genomic_DNA"/>
</dbReference>
<dbReference type="HOGENOM" id="CLU_1199862_0_0_1"/>
<sequence>MNKEKLAVSLMQSAIEDLGQQSYHYGHSLQGALERLIAGDPFQRWLTSIICCLFRYHDERFIKMTVSSLIILASRPGQKLLTEYELAYHPEMLQLEEIVSKVIDSNWLHIANSGIIGSDTECPRLPTELKWACKRGHNIASYKLAVVLSKLCNPPREIILDSELLLTNLTLWLTWHFSGQLRVVISGSVVYDRTLGQADSTVDSVSRDSVPWMRLGKVAVQSNTAKPITSK</sequence>